<dbReference type="Pfam" id="PF02517">
    <property type="entry name" value="Rce1-like"/>
    <property type="match status" value="1"/>
</dbReference>
<comment type="caution">
    <text evidence="3">The sequence shown here is derived from an EMBL/GenBank/DDBJ whole genome shotgun (WGS) entry which is preliminary data.</text>
</comment>
<feature type="domain" description="CAAX prenyl protease 2/Lysostaphin resistance protein A-like" evidence="2">
    <location>
        <begin position="105"/>
        <end position="190"/>
    </location>
</feature>
<sequence>MELWQGFVLLLVYSWLGYFPAKALGIPWDVRSRVFVGLLTLVLAAVLLVPLKPARLGALFRVRRPLLPWTAALLAGMLLFSQLSVLLAMLFASEADAKSLTDGTLPLQVLAIAVLGPLCEELIYRGGLTQGLCARFPWKEGIVLSAVAFMIGHPWFQIPQTLLIGLVLGYLCWYTGSLGYGILIHILFNGLLFFYPSSAALLEWNRAVAILLSLGIVAAGLALTLWALRGFTRCADRLQATEAAP</sequence>
<keyword evidence="1" id="KW-0812">Transmembrane</keyword>
<proteinExistence type="predicted"/>
<organism evidence="3 4">
    <name type="scientific">Candidatus Gemmiger excrementigallinarum</name>
    <dbReference type="NCBI Taxonomy" id="2838609"/>
    <lineage>
        <taxon>Bacteria</taxon>
        <taxon>Bacillati</taxon>
        <taxon>Bacillota</taxon>
        <taxon>Clostridia</taxon>
        <taxon>Eubacteriales</taxon>
        <taxon>Gemmiger</taxon>
    </lineage>
</organism>
<dbReference type="GO" id="GO:0004175">
    <property type="term" value="F:endopeptidase activity"/>
    <property type="evidence" value="ECO:0007669"/>
    <property type="project" value="UniProtKB-ARBA"/>
</dbReference>
<keyword evidence="1" id="KW-0472">Membrane</keyword>
<feature type="transmembrane region" description="Helical" evidence="1">
    <location>
        <begin position="162"/>
        <end position="195"/>
    </location>
</feature>
<evidence type="ECO:0000313" key="4">
    <source>
        <dbReference type="Proteomes" id="UP000824048"/>
    </source>
</evidence>
<reference evidence="3" key="1">
    <citation type="journal article" date="2021" name="PeerJ">
        <title>Extensive microbial diversity within the chicken gut microbiome revealed by metagenomics and culture.</title>
        <authorList>
            <person name="Gilroy R."/>
            <person name="Ravi A."/>
            <person name="Getino M."/>
            <person name="Pursley I."/>
            <person name="Horton D.L."/>
            <person name="Alikhan N.F."/>
            <person name="Baker D."/>
            <person name="Gharbi K."/>
            <person name="Hall N."/>
            <person name="Watson M."/>
            <person name="Adriaenssens E.M."/>
            <person name="Foster-Nyarko E."/>
            <person name="Jarju S."/>
            <person name="Secka A."/>
            <person name="Antonio M."/>
            <person name="Oren A."/>
            <person name="Chaudhuri R.R."/>
            <person name="La Ragione R."/>
            <person name="Hildebrand F."/>
            <person name="Pallen M.J."/>
        </authorList>
    </citation>
    <scope>NUCLEOTIDE SEQUENCE</scope>
    <source>
        <strain evidence="3">ChiSxjej1B13-11774</strain>
    </source>
</reference>
<dbReference type="InterPro" id="IPR003675">
    <property type="entry name" value="Rce1/LyrA-like_dom"/>
</dbReference>
<dbReference type="GO" id="GO:0080120">
    <property type="term" value="P:CAAX-box protein maturation"/>
    <property type="evidence" value="ECO:0007669"/>
    <property type="project" value="UniProtKB-ARBA"/>
</dbReference>
<keyword evidence="3" id="KW-0378">Hydrolase</keyword>
<name>A0A9D2ESA3_9FIRM</name>
<dbReference type="EMBL" id="DXBP01000052">
    <property type="protein sequence ID" value="HIZ42600.1"/>
    <property type="molecule type" value="Genomic_DNA"/>
</dbReference>
<feature type="transmembrane region" description="Helical" evidence="1">
    <location>
        <begin position="207"/>
        <end position="228"/>
    </location>
</feature>
<keyword evidence="3" id="KW-0645">Protease</keyword>
<dbReference type="GO" id="GO:0008237">
    <property type="term" value="F:metallopeptidase activity"/>
    <property type="evidence" value="ECO:0007669"/>
    <property type="project" value="UniProtKB-KW"/>
</dbReference>
<feature type="transmembrane region" description="Helical" evidence="1">
    <location>
        <begin position="35"/>
        <end position="54"/>
    </location>
</feature>
<feature type="transmembrane region" description="Helical" evidence="1">
    <location>
        <begin position="66"/>
        <end position="93"/>
    </location>
</feature>
<dbReference type="AlphaFoldDB" id="A0A9D2ESA3"/>
<dbReference type="Proteomes" id="UP000824048">
    <property type="component" value="Unassembled WGS sequence"/>
</dbReference>
<gene>
    <name evidence="3" type="ORF">H9811_08570</name>
</gene>
<keyword evidence="3" id="KW-0482">Metalloprotease</keyword>
<reference evidence="3" key="2">
    <citation type="submission" date="2021-04" db="EMBL/GenBank/DDBJ databases">
        <authorList>
            <person name="Gilroy R."/>
        </authorList>
    </citation>
    <scope>NUCLEOTIDE SEQUENCE</scope>
    <source>
        <strain evidence="3">ChiSxjej1B13-11774</strain>
    </source>
</reference>
<evidence type="ECO:0000259" key="2">
    <source>
        <dbReference type="Pfam" id="PF02517"/>
    </source>
</evidence>
<keyword evidence="1" id="KW-1133">Transmembrane helix</keyword>
<protein>
    <submittedName>
        <fullName evidence="3">CPBP family intramembrane metalloprotease</fullName>
    </submittedName>
</protein>
<evidence type="ECO:0000313" key="3">
    <source>
        <dbReference type="EMBL" id="HIZ42600.1"/>
    </source>
</evidence>
<accession>A0A9D2ESA3</accession>
<evidence type="ECO:0000256" key="1">
    <source>
        <dbReference type="SAM" id="Phobius"/>
    </source>
</evidence>